<protein>
    <submittedName>
        <fullName evidence="2">Uncharacterized protein</fullName>
    </submittedName>
</protein>
<organism evidence="2 3">
    <name type="scientific">Marinobacterium aestuariivivens</name>
    <dbReference type="NCBI Taxonomy" id="1698799"/>
    <lineage>
        <taxon>Bacteria</taxon>
        <taxon>Pseudomonadati</taxon>
        <taxon>Pseudomonadota</taxon>
        <taxon>Gammaproteobacteria</taxon>
        <taxon>Oceanospirillales</taxon>
        <taxon>Oceanospirillaceae</taxon>
        <taxon>Marinobacterium</taxon>
    </lineage>
</organism>
<proteinExistence type="predicted"/>
<dbReference type="Proteomes" id="UP001596422">
    <property type="component" value="Unassembled WGS sequence"/>
</dbReference>
<name>A0ABW1ZY00_9GAMM</name>
<dbReference type="RefSeq" id="WP_379908591.1">
    <property type="nucleotide sequence ID" value="NZ_JBHSWE010000001.1"/>
</dbReference>
<feature type="region of interest" description="Disordered" evidence="1">
    <location>
        <begin position="50"/>
        <end position="79"/>
    </location>
</feature>
<reference evidence="3" key="1">
    <citation type="journal article" date="2019" name="Int. J. Syst. Evol. Microbiol.">
        <title>The Global Catalogue of Microorganisms (GCM) 10K type strain sequencing project: providing services to taxonomists for standard genome sequencing and annotation.</title>
        <authorList>
            <consortium name="The Broad Institute Genomics Platform"/>
            <consortium name="The Broad Institute Genome Sequencing Center for Infectious Disease"/>
            <person name="Wu L."/>
            <person name="Ma J."/>
        </authorList>
    </citation>
    <scope>NUCLEOTIDE SEQUENCE [LARGE SCALE GENOMIC DNA]</scope>
    <source>
        <strain evidence="3">NBRC 111756</strain>
    </source>
</reference>
<evidence type="ECO:0000313" key="3">
    <source>
        <dbReference type="Proteomes" id="UP001596422"/>
    </source>
</evidence>
<comment type="caution">
    <text evidence="2">The sequence shown here is derived from an EMBL/GenBank/DDBJ whole genome shotgun (WGS) entry which is preliminary data.</text>
</comment>
<sequence length="79" mass="8818">MLDHLDLEAVAIRIDRRLAVVVTVEPRIDIVAAPDDQPLQLVMTVLLVSRSGQSQRRPRPERPPAASPTRLALYDDRAP</sequence>
<keyword evidence="3" id="KW-1185">Reference proteome</keyword>
<evidence type="ECO:0000256" key="1">
    <source>
        <dbReference type="SAM" id="MobiDB-lite"/>
    </source>
</evidence>
<dbReference type="EMBL" id="JBHSWE010000001">
    <property type="protein sequence ID" value="MFC6670076.1"/>
    <property type="molecule type" value="Genomic_DNA"/>
</dbReference>
<evidence type="ECO:0000313" key="2">
    <source>
        <dbReference type="EMBL" id="MFC6670076.1"/>
    </source>
</evidence>
<accession>A0ABW1ZY00</accession>
<gene>
    <name evidence="2" type="ORF">ACFQDL_08250</name>
</gene>